<protein>
    <recommendedName>
        <fullName evidence="2">Histone deacetylase domain-containing protein</fullName>
    </recommendedName>
</protein>
<dbReference type="SUPFAM" id="SSF52768">
    <property type="entry name" value="Arginase/deacetylase"/>
    <property type="match status" value="1"/>
</dbReference>
<dbReference type="InterPro" id="IPR023696">
    <property type="entry name" value="Ureohydrolase_dom_sf"/>
</dbReference>
<gene>
    <name evidence="3" type="ORF">F1559_001496</name>
</gene>
<dbReference type="InterPro" id="IPR000286">
    <property type="entry name" value="HDACs"/>
</dbReference>
<dbReference type="PRINTS" id="PR01270">
    <property type="entry name" value="HDASUPER"/>
</dbReference>
<keyword evidence="1" id="KW-0472">Membrane</keyword>
<dbReference type="GO" id="GO:0040029">
    <property type="term" value="P:epigenetic regulation of gene expression"/>
    <property type="evidence" value="ECO:0007669"/>
    <property type="project" value="TreeGrafter"/>
</dbReference>
<keyword evidence="4" id="KW-1185">Reference proteome</keyword>
<dbReference type="CDD" id="cd09992">
    <property type="entry name" value="HDAC_classII"/>
    <property type="match status" value="1"/>
</dbReference>
<evidence type="ECO:0000313" key="4">
    <source>
        <dbReference type="Proteomes" id="UP000530660"/>
    </source>
</evidence>
<feature type="domain" description="Histone deacetylase" evidence="2">
    <location>
        <begin position="194"/>
        <end position="468"/>
    </location>
</feature>
<feature type="transmembrane region" description="Helical" evidence="1">
    <location>
        <begin position="33"/>
        <end position="55"/>
    </location>
</feature>
<sequence length="482" mass="52297">MGVGIATENAPSRWSGTVAAADRVRLMPSWHRSINIFASALLGMVLASAASAFVFPSAVARPAGPAYSGYICRWKYDQFRRARTETSLTTKSSGRAARRPLWLRSEAPAGNAIHVYHSPIFRGHWPYGDDLADNPQHPECPQRVVKIEQALKGSTLPLHWHEVQRFGDSFATDCQRLLALAQKHGVEALDGATEEPALVRALRSSCAVHFVDHVAEIYRLVHVRQAARIDMDTYLSADTFEVALTAVRAVLEATEMALSDPGRLAFVISRPPGHHATRATAMGFCLLSNVAIGAHNALTQSVQGAVPARVSKVGILDFDVHHGNGTEDCVRKEERIRFVSLHEHPQYPMTGGKADEHGPMHNIWNYPLPAGTSWENGYAEAYAHALNHLCTGTNRADAESDLDLVLVSAGYDALGSDPLAGLQLQPSDYSELAARLVYRLKPSTPVVFCLEGGYDLGAIGEAVSQTLQGAFRARSEQLSAAA</sequence>
<evidence type="ECO:0000313" key="3">
    <source>
        <dbReference type="EMBL" id="KAF6000853.1"/>
    </source>
</evidence>
<dbReference type="InterPro" id="IPR037138">
    <property type="entry name" value="His_deacetylse_dom_sf"/>
</dbReference>
<dbReference type="GO" id="GO:0004407">
    <property type="term" value="F:histone deacetylase activity"/>
    <property type="evidence" value="ECO:0007669"/>
    <property type="project" value="TreeGrafter"/>
</dbReference>
<organism evidence="3 4">
    <name type="scientific">Cyanidiococcus yangmingshanensis</name>
    <dbReference type="NCBI Taxonomy" id="2690220"/>
    <lineage>
        <taxon>Eukaryota</taxon>
        <taxon>Rhodophyta</taxon>
        <taxon>Bangiophyceae</taxon>
        <taxon>Cyanidiales</taxon>
        <taxon>Cyanidiaceae</taxon>
        <taxon>Cyanidiococcus</taxon>
    </lineage>
</organism>
<keyword evidence="1" id="KW-1133">Transmembrane helix</keyword>
<dbReference type="Gene3D" id="3.40.800.20">
    <property type="entry name" value="Histone deacetylase domain"/>
    <property type="match status" value="1"/>
</dbReference>
<dbReference type="InterPro" id="IPR023801">
    <property type="entry name" value="His_deacetylse_dom"/>
</dbReference>
<reference evidence="3 4" key="1">
    <citation type="journal article" date="2020" name="J. Phycol.">
        <title>Comparative genome analysis reveals Cyanidiococcus gen. nov., a new extremophilic red algal genus sister to Cyanidioschyzon (Cyanidioschyzonaceae, Rhodophyta).</title>
        <authorList>
            <person name="Liu S.-L."/>
            <person name="Chiang Y.-R."/>
            <person name="Yoon H.S."/>
            <person name="Fu H.-Y."/>
        </authorList>
    </citation>
    <scope>NUCLEOTIDE SEQUENCE [LARGE SCALE GENOMIC DNA]</scope>
    <source>
        <strain evidence="3 4">THAL066</strain>
    </source>
</reference>
<proteinExistence type="predicted"/>
<dbReference type="PANTHER" id="PTHR10625">
    <property type="entry name" value="HISTONE DEACETYLASE HDAC1-RELATED"/>
    <property type="match status" value="1"/>
</dbReference>
<dbReference type="AlphaFoldDB" id="A0A7J7ICM2"/>
<name>A0A7J7ICM2_9RHOD</name>
<dbReference type="Pfam" id="PF00850">
    <property type="entry name" value="Hist_deacetyl"/>
    <property type="match status" value="1"/>
</dbReference>
<keyword evidence="1" id="KW-0812">Transmembrane</keyword>
<dbReference type="Proteomes" id="UP000530660">
    <property type="component" value="Unassembled WGS sequence"/>
</dbReference>
<dbReference type="EMBL" id="VWRR01000017">
    <property type="protein sequence ID" value="KAF6000853.1"/>
    <property type="molecule type" value="Genomic_DNA"/>
</dbReference>
<evidence type="ECO:0000259" key="2">
    <source>
        <dbReference type="Pfam" id="PF00850"/>
    </source>
</evidence>
<comment type="caution">
    <text evidence="3">The sequence shown here is derived from an EMBL/GenBank/DDBJ whole genome shotgun (WGS) entry which is preliminary data.</text>
</comment>
<evidence type="ECO:0000256" key="1">
    <source>
        <dbReference type="SAM" id="Phobius"/>
    </source>
</evidence>
<dbReference type="OrthoDB" id="424012at2759"/>
<dbReference type="PANTHER" id="PTHR10625:SF10">
    <property type="entry name" value="HISTONE DEACETYLASE HDAC1"/>
    <property type="match status" value="1"/>
</dbReference>
<accession>A0A7J7ICM2</accession>